<dbReference type="Pfam" id="PF16297">
    <property type="entry name" value="DUF4939"/>
    <property type="match status" value="1"/>
</dbReference>
<evidence type="ECO:0000259" key="1">
    <source>
        <dbReference type="Pfam" id="PF16297"/>
    </source>
</evidence>
<dbReference type="Proteomes" id="UP000250572">
    <property type="component" value="Unassembled WGS sequence"/>
</dbReference>
<gene>
    <name evidence="2" type="ORF">CCH79_00015424</name>
</gene>
<reference evidence="2 3" key="1">
    <citation type="journal article" date="2018" name="G3 (Bethesda)">
        <title>A High-Quality Reference Genome for the Invasive Mosquitofish Gambusia affinis Using a Chicago Library.</title>
        <authorList>
            <person name="Hoffberg S.L."/>
            <person name="Troendle N.J."/>
            <person name="Glenn T.C."/>
            <person name="Mahmud O."/>
            <person name="Louha S."/>
            <person name="Chalopin D."/>
            <person name="Bennetzen J.L."/>
            <person name="Mauricio R."/>
        </authorList>
    </citation>
    <scope>NUCLEOTIDE SEQUENCE [LARGE SCALE GENOMIC DNA]</scope>
    <source>
        <strain evidence="2">NE01/NJP1002.9</strain>
        <tissue evidence="2">Muscle</tissue>
    </source>
</reference>
<accession>A0A315VHV5</accession>
<name>A0A315VHV5_GAMAF</name>
<dbReference type="InterPro" id="IPR032549">
    <property type="entry name" value="DUF4939"/>
</dbReference>
<sequence length="138" mass="15565">MLPGLGQNKISFKSFQTDAAKISYVIGLLRGRELKWTETKLGQQVHFQGTYDLFLSTFKQTFGYTESQSNITHKLWNVRLGCQAVADFAIYFRTLAASSGSTTGSETKPDPRKNCVFAQIKLNPILTLQIRAQRSLRK</sequence>
<dbReference type="EMBL" id="NHOQ01001719">
    <property type="protein sequence ID" value="PWA22461.1"/>
    <property type="molecule type" value="Genomic_DNA"/>
</dbReference>
<proteinExistence type="predicted"/>
<comment type="caution">
    <text evidence="2">The sequence shown here is derived from an EMBL/GenBank/DDBJ whole genome shotgun (WGS) entry which is preliminary data.</text>
</comment>
<keyword evidence="3" id="KW-1185">Reference proteome</keyword>
<dbReference type="AlphaFoldDB" id="A0A315VHV5"/>
<feature type="domain" description="DUF4939" evidence="1">
    <location>
        <begin position="13"/>
        <end position="67"/>
    </location>
</feature>
<evidence type="ECO:0000313" key="2">
    <source>
        <dbReference type="EMBL" id="PWA22461.1"/>
    </source>
</evidence>
<organism evidence="2 3">
    <name type="scientific">Gambusia affinis</name>
    <name type="common">Western mosquitofish</name>
    <name type="synonym">Heterandria affinis</name>
    <dbReference type="NCBI Taxonomy" id="33528"/>
    <lineage>
        <taxon>Eukaryota</taxon>
        <taxon>Metazoa</taxon>
        <taxon>Chordata</taxon>
        <taxon>Craniata</taxon>
        <taxon>Vertebrata</taxon>
        <taxon>Euteleostomi</taxon>
        <taxon>Actinopterygii</taxon>
        <taxon>Neopterygii</taxon>
        <taxon>Teleostei</taxon>
        <taxon>Neoteleostei</taxon>
        <taxon>Acanthomorphata</taxon>
        <taxon>Ovalentaria</taxon>
        <taxon>Atherinomorphae</taxon>
        <taxon>Cyprinodontiformes</taxon>
        <taxon>Poeciliidae</taxon>
        <taxon>Poeciliinae</taxon>
        <taxon>Gambusia</taxon>
    </lineage>
</organism>
<evidence type="ECO:0000313" key="3">
    <source>
        <dbReference type="Proteomes" id="UP000250572"/>
    </source>
</evidence>
<protein>
    <recommendedName>
        <fullName evidence="1">DUF4939 domain-containing protein</fullName>
    </recommendedName>
</protein>